<accession>A0A3M8K7R4</accession>
<dbReference type="RefSeq" id="WP_123047932.1">
    <property type="nucleotide sequence ID" value="NZ_PTJO01000004.1"/>
</dbReference>
<dbReference type="PROSITE" id="PS51935">
    <property type="entry name" value="NLPC_P60"/>
    <property type="match status" value="1"/>
</dbReference>
<dbReference type="GO" id="GO:0008234">
    <property type="term" value="F:cysteine-type peptidase activity"/>
    <property type="evidence" value="ECO:0007669"/>
    <property type="project" value="UniProtKB-KW"/>
</dbReference>
<keyword evidence="4" id="KW-0788">Thiol protease</keyword>
<feature type="domain" description="NlpC/P60" evidence="5">
    <location>
        <begin position="180"/>
        <end position="293"/>
    </location>
</feature>
<dbReference type="EMBL" id="PTJO01000004">
    <property type="protein sequence ID" value="RNE48795.1"/>
    <property type="molecule type" value="Genomic_DNA"/>
</dbReference>
<proteinExistence type="inferred from homology"/>
<dbReference type="InterPro" id="IPR000064">
    <property type="entry name" value="NLP_P60_dom"/>
</dbReference>
<keyword evidence="2" id="KW-0645">Protease</keyword>
<dbReference type="PANTHER" id="PTHR47359">
    <property type="entry name" value="PEPTIDOGLYCAN DL-ENDOPEPTIDASE CWLO"/>
    <property type="match status" value="1"/>
</dbReference>
<evidence type="ECO:0000313" key="6">
    <source>
        <dbReference type="EMBL" id="RNE48795.1"/>
    </source>
</evidence>
<comment type="caution">
    <text evidence="6">The sequence shown here is derived from an EMBL/GenBank/DDBJ whole genome shotgun (WGS) entry which is preliminary data.</text>
</comment>
<name>A0A3M8K7R4_9CORY</name>
<dbReference type="Proteomes" id="UP000266975">
    <property type="component" value="Unassembled WGS sequence"/>
</dbReference>
<dbReference type="OrthoDB" id="5177647at2"/>
<keyword evidence="3 6" id="KW-0378">Hydrolase</keyword>
<dbReference type="InterPro" id="IPR038765">
    <property type="entry name" value="Papain-like_cys_pep_sf"/>
</dbReference>
<evidence type="ECO:0000256" key="4">
    <source>
        <dbReference type="ARBA" id="ARBA00022807"/>
    </source>
</evidence>
<dbReference type="GO" id="GO:0006508">
    <property type="term" value="P:proteolysis"/>
    <property type="evidence" value="ECO:0007669"/>
    <property type="project" value="UniProtKB-KW"/>
</dbReference>
<evidence type="ECO:0000256" key="3">
    <source>
        <dbReference type="ARBA" id="ARBA00022801"/>
    </source>
</evidence>
<dbReference type="PANTHER" id="PTHR47359:SF3">
    <property type="entry name" value="NLP_P60 DOMAIN-CONTAINING PROTEIN-RELATED"/>
    <property type="match status" value="1"/>
</dbReference>
<protein>
    <submittedName>
        <fullName evidence="6">Glycoside hydrolase</fullName>
    </submittedName>
</protein>
<dbReference type="AlphaFoldDB" id="A0A3M8K7R4"/>
<dbReference type="SUPFAM" id="SSF54001">
    <property type="entry name" value="Cysteine proteinases"/>
    <property type="match status" value="1"/>
</dbReference>
<evidence type="ECO:0000313" key="7">
    <source>
        <dbReference type="Proteomes" id="UP000266975"/>
    </source>
</evidence>
<sequence>MREIFTAMSTIAELAPPGIPTISMDPLPDFHTADPLATLLTGDSKGGAQLIEVATAISGDREQITQLVDHARVLIEAIQHELITLAKELLHQALPLLPGVLSPIPGMQTSTLLQLSQLGDSLLQVAANRVSTLVLELEPMAVQLDQIADADHAGQLGPPVEAELQPAAFSTTEESPASVDGSGQAAVAAALDQVGTPYVWGGTSTSGFDCSGLTQWAWRQAGVELPRLAEDQTVGQQVTAEELIPGDLAVWDGHVAMYAGDGQIVEAGDPVQTNPLRTTNMGMAFQGFWRPTG</sequence>
<organism evidence="6 7">
    <name type="scientific">Corynebacterium alimapuense</name>
    <dbReference type="NCBI Taxonomy" id="1576874"/>
    <lineage>
        <taxon>Bacteria</taxon>
        <taxon>Bacillati</taxon>
        <taxon>Actinomycetota</taxon>
        <taxon>Actinomycetes</taxon>
        <taxon>Mycobacteriales</taxon>
        <taxon>Corynebacteriaceae</taxon>
        <taxon>Corynebacterium</taxon>
    </lineage>
</organism>
<dbReference type="InterPro" id="IPR051794">
    <property type="entry name" value="PG_Endopeptidase_C40"/>
</dbReference>
<dbReference type="Pfam" id="PF00877">
    <property type="entry name" value="NLPC_P60"/>
    <property type="match status" value="1"/>
</dbReference>
<keyword evidence="7" id="KW-1185">Reference proteome</keyword>
<gene>
    <name evidence="6" type="ORF">C5L39_05685</name>
</gene>
<evidence type="ECO:0000259" key="5">
    <source>
        <dbReference type="PROSITE" id="PS51935"/>
    </source>
</evidence>
<evidence type="ECO:0000256" key="1">
    <source>
        <dbReference type="ARBA" id="ARBA00007074"/>
    </source>
</evidence>
<evidence type="ECO:0000256" key="2">
    <source>
        <dbReference type="ARBA" id="ARBA00022670"/>
    </source>
</evidence>
<dbReference type="Gene3D" id="3.90.1720.10">
    <property type="entry name" value="endopeptidase domain like (from Nostoc punctiforme)"/>
    <property type="match status" value="1"/>
</dbReference>
<reference evidence="6 7" key="1">
    <citation type="submission" date="2018-02" db="EMBL/GenBank/DDBJ databases">
        <title>Corynebacterium alimpuense sp. nov., a marine obligate actinomycete isolated from sediments of Valparaiso bay, Chile.</title>
        <authorList>
            <person name="Claverias F."/>
            <person name="Gonzales-Siles L."/>
            <person name="Salva-Serra F."/>
            <person name="Inganaes E."/>
            <person name="Molin K."/>
            <person name="Cumsille A."/>
            <person name="Undabarrena A."/>
            <person name="Couve E."/>
            <person name="Moore E.R.B."/>
            <person name="Gomila M."/>
            <person name="Camara B."/>
        </authorList>
    </citation>
    <scope>NUCLEOTIDE SEQUENCE [LARGE SCALE GENOMIC DNA]</scope>
    <source>
        <strain evidence="6 7">CCUG 69366</strain>
    </source>
</reference>
<comment type="similarity">
    <text evidence="1">Belongs to the peptidase C40 family.</text>
</comment>